<accession>A0A2T5FX42</accession>
<dbReference type="PANTHER" id="PTHR42920:SF5">
    <property type="entry name" value="EAMA DOMAIN-CONTAINING PROTEIN"/>
    <property type="match status" value="1"/>
</dbReference>
<feature type="transmembrane region" description="Helical" evidence="6">
    <location>
        <begin position="213"/>
        <end position="235"/>
    </location>
</feature>
<comment type="subcellular location">
    <subcellularLocation>
        <location evidence="1">Cell membrane</location>
        <topology evidence="1">Multi-pass membrane protein</topology>
    </subcellularLocation>
</comment>
<keyword evidence="4 6" id="KW-1133">Transmembrane helix</keyword>
<evidence type="ECO:0000256" key="5">
    <source>
        <dbReference type="ARBA" id="ARBA00023136"/>
    </source>
</evidence>
<feature type="domain" description="EamA" evidence="7">
    <location>
        <begin position="157"/>
        <end position="286"/>
    </location>
</feature>
<feature type="transmembrane region" description="Helical" evidence="6">
    <location>
        <begin position="73"/>
        <end position="97"/>
    </location>
</feature>
<evidence type="ECO:0000256" key="2">
    <source>
        <dbReference type="ARBA" id="ARBA00022475"/>
    </source>
</evidence>
<gene>
    <name evidence="8" type="ORF">CLG96_14115</name>
</gene>
<keyword evidence="2" id="KW-1003">Cell membrane</keyword>
<dbReference type="PANTHER" id="PTHR42920">
    <property type="entry name" value="OS03G0707200 PROTEIN-RELATED"/>
    <property type="match status" value="1"/>
</dbReference>
<name>A0A2T5FX42_9SPHN</name>
<dbReference type="Pfam" id="PF00892">
    <property type="entry name" value="EamA"/>
    <property type="match status" value="2"/>
</dbReference>
<evidence type="ECO:0000256" key="6">
    <source>
        <dbReference type="SAM" id="Phobius"/>
    </source>
</evidence>
<feature type="transmembrane region" description="Helical" evidence="6">
    <location>
        <begin position="103"/>
        <end position="121"/>
    </location>
</feature>
<feature type="transmembrane region" description="Helical" evidence="6">
    <location>
        <begin position="160"/>
        <end position="179"/>
    </location>
</feature>
<keyword evidence="5 6" id="KW-0472">Membrane</keyword>
<evidence type="ECO:0000256" key="4">
    <source>
        <dbReference type="ARBA" id="ARBA00022989"/>
    </source>
</evidence>
<feature type="domain" description="EamA" evidence="7">
    <location>
        <begin position="16"/>
        <end position="143"/>
    </location>
</feature>
<dbReference type="Proteomes" id="UP000244162">
    <property type="component" value="Unassembled WGS sequence"/>
</dbReference>
<sequence length="300" mass="31679">MPEPEAGQARRLLPELVLVGITIIWGFTFYVTQIGLTHSGPFFFVGLRFATATLVLAAVSTRSIRAGFTRLELGASLSIGLVMVAVFGFQAAGLLTIPSSKSAFITALYVPLVPLMELFFLQRMPRRMVWIGIVMAFIGLILLAGPEQVVALRLGVGETFTLLCAVAAAAQIVLIGLFADRIDTRRAALIQLGTVSIGCFALMPVFGERVPSLSAPLFLTTGGLGVASALIQVAMNWGQRSVAPSRATLIYAGEPIWAGLIGRVAGERLPGIALIGAALIIGGVIVSELKISRKPKIVPA</sequence>
<dbReference type="GO" id="GO:0005886">
    <property type="term" value="C:plasma membrane"/>
    <property type="evidence" value="ECO:0007669"/>
    <property type="project" value="UniProtKB-SubCell"/>
</dbReference>
<dbReference type="EMBL" id="NWBU01000010">
    <property type="protein sequence ID" value="PTQ10342.1"/>
    <property type="molecule type" value="Genomic_DNA"/>
</dbReference>
<feature type="transmembrane region" description="Helical" evidence="6">
    <location>
        <begin position="42"/>
        <end position="61"/>
    </location>
</feature>
<comment type="caution">
    <text evidence="8">The sequence shown here is derived from an EMBL/GenBank/DDBJ whole genome shotgun (WGS) entry which is preliminary data.</text>
</comment>
<feature type="transmembrane region" description="Helical" evidence="6">
    <location>
        <begin position="271"/>
        <end position="289"/>
    </location>
</feature>
<dbReference type="OrthoDB" id="9804865at2"/>
<feature type="transmembrane region" description="Helical" evidence="6">
    <location>
        <begin position="128"/>
        <end position="145"/>
    </location>
</feature>
<feature type="transmembrane region" description="Helical" evidence="6">
    <location>
        <begin position="12"/>
        <end position="36"/>
    </location>
</feature>
<protein>
    <submittedName>
        <fullName evidence="8">EamA family transporter</fullName>
    </submittedName>
</protein>
<dbReference type="AlphaFoldDB" id="A0A2T5FX42"/>
<dbReference type="InterPro" id="IPR051258">
    <property type="entry name" value="Diverse_Substrate_Transporter"/>
</dbReference>
<reference evidence="8 9" key="1">
    <citation type="submission" date="2017-09" db="EMBL/GenBank/DDBJ databases">
        <title>Sphingomonas panjinensis sp.nov., isolated from oil-contaminated soil.</title>
        <authorList>
            <person name="Wang L."/>
            <person name="Chen L."/>
        </authorList>
    </citation>
    <scope>NUCLEOTIDE SEQUENCE [LARGE SCALE GENOMIC DNA]</scope>
    <source>
        <strain evidence="8 9">FW-11</strain>
    </source>
</reference>
<keyword evidence="3 6" id="KW-0812">Transmembrane</keyword>
<evidence type="ECO:0000259" key="7">
    <source>
        <dbReference type="Pfam" id="PF00892"/>
    </source>
</evidence>
<proteinExistence type="predicted"/>
<dbReference type="InterPro" id="IPR037185">
    <property type="entry name" value="EmrE-like"/>
</dbReference>
<keyword evidence="9" id="KW-1185">Reference proteome</keyword>
<dbReference type="SUPFAM" id="SSF103481">
    <property type="entry name" value="Multidrug resistance efflux transporter EmrE"/>
    <property type="match status" value="2"/>
</dbReference>
<evidence type="ECO:0000256" key="3">
    <source>
        <dbReference type="ARBA" id="ARBA00022692"/>
    </source>
</evidence>
<evidence type="ECO:0000313" key="8">
    <source>
        <dbReference type="EMBL" id="PTQ10342.1"/>
    </source>
</evidence>
<evidence type="ECO:0000313" key="9">
    <source>
        <dbReference type="Proteomes" id="UP000244162"/>
    </source>
</evidence>
<organism evidence="8 9">
    <name type="scientific">Sphingomonas oleivorans</name>
    <dbReference type="NCBI Taxonomy" id="1735121"/>
    <lineage>
        <taxon>Bacteria</taxon>
        <taxon>Pseudomonadati</taxon>
        <taxon>Pseudomonadota</taxon>
        <taxon>Alphaproteobacteria</taxon>
        <taxon>Sphingomonadales</taxon>
        <taxon>Sphingomonadaceae</taxon>
        <taxon>Sphingomonas</taxon>
    </lineage>
</organism>
<feature type="transmembrane region" description="Helical" evidence="6">
    <location>
        <begin position="188"/>
        <end position="207"/>
    </location>
</feature>
<dbReference type="InterPro" id="IPR000620">
    <property type="entry name" value="EamA_dom"/>
</dbReference>
<evidence type="ECO:0000256" key="1">
    <source>
        <dbReference type="ARBA" id="ARBA00004651"/>
    </source>
</evidence>